<feature type="domain" description="PurE" evidence="1">
    <location>
        <begin position="105"/>
        <end position="237"/>
    </location>
</feature>
<sequence>MLHHAPDTPGALQGEARAVDLGHSRIDVDRRARTGDPEVVFGSGKTPEQVVEILRTLHAAHPDTAVLATRLSPEALDHVAAELADADVDRVARTAVLGALPAPRGLVRVVAAGTSDGPVAAEAAVTIRVHGAGVERVDDVGVAGIHRLMAVADRLADADCLVVVAGMEGALPSVVAGLVGVPLVGVPTSVGYGTGAGGLAAVLSMLNSCAPGVVVVNVDNGYGAGVHAARVARAAAPREAGPVVTGRGEASP</sequence>
<dbReference type="Gene3D" id="3.40.50.1970">
    <property type="match status" value="1"/>
</dbReference>
<proteinExistence type="predicted"/>
<reference evidence="3" key="1">
    <citation type="journal article" date="2019" name="Int. J. Syst. Evol. Microbiol.">
        <title>The Global Catalogue of Microorganisms (GCM) 10K type strain sequencing project: providing services to taxonomists for standard genome sequencing and annotation.</title>
        <authorList>
            <consortium name="The Broad Institute Genomics Platform"/>
            <consortium name="The Broad Institute Genome Sequencing Center for Infectious Disease"/>
            <person name="Wu L."/>
            <person name="Ma J."/>
        </authorList>
    </citation>
    <scope>NUCLEOTIDE SEQUENCE [LARGE SCALE GENOMIC DNA]</scope>
    <source>
        <strain evidence="3">CCUG 43114</strain>
    </source>
</reference>
<organism evidence="2 3">
    <name type="scientific">Aquipuribacter nitratireducens</name>
    <dbReference type="NCBI Taxonomy" id="650104"/>
    <lineage>
        <taxon>Bacteria</taxon>
        <taxon>Bacillati</taxon>
        <taxon>Actinomycetota</taxon>
        <taxon>Actinomycetes</taxon>
        <taxon>Micrococcales</taxon>
        <taxon>Intrasporangiaceae</taxon>
        <taxon>Aquipuribacter</taxon>
    </lineage>
</organism>
<evidence type="ECO:0000313" key="3">
    <source>
        <dbReference type="Proteomes" id="UP001596122"/>
    </source>
</evidence>
<accession>A0ABW0GMF7</accession>
<dbReference type="EMBL" id="JBHSLD010000009">
    <property type="protein sequence ID" value="MFC5381128.1"/>
    <property type="molecule type" value="Genomic_DNA"/>
</dbReference>
<evidence type="ECO:0000259" key="1">
    <source>
        <dbReference type="SMART" id="SM01001"/>
    </source>
</evidence>
<gene>
    <name evidence="2" type="primary">larB</name>
    <name evidence="2" type="ORF">ACFPJ6_10025</name>
</gene>
<dbReference type="PANTHER" id="PTHR43064:SF1">
    <property type="entry name" value="SLL1489 PROTEIN"/>
    <property type="match status" value="1"/>
</dbReference>
<dbReference type="Pfam" id="PF00731">
    <property type="entry name" value="AIRC"/>
    <property type="match status" value="1"/>
</dbReference>
<comment type="caution">
    <text evidence="2">The sequence shown here is derived from an EMBL/GenBank/DDBJ whole genome shotgun (WGS) entry which is preliminary data.</text>
</comment>
<protein>
    <submittedName>
        <fullName evidence="2">Nickel pincer cofactor biosynthesis protein LarB</fullName>
    </submittedName>
</protein>
<dbReference type="SMART" id="SM01001">
    <property type="entry name" value="AIRC"/>
    <property type="match status" value="1"/>
</dbReference>
<dbReference type="InterPro" id="IPR039476">
    <property type="entry name" value="P2CMN_synthase_LarB"/>
</dbReference>
<dbReference type="InterPro" id="IPR000031">
    <property type="entry name" value="PurE_dom"/>
</dbReference>
<dbReference type="NCBIfam" id="NF033503">
    <property type="entry name" value="LarB"/>
    <property type="match status" value="1"/>
</dbReference>
<keyword evidence="3" id="KW-1185">Reference proteome</keyword>
<dbReference type="RefSeq" id="WP_340270512.1">
    <property type="nucleotide sequence ID" value="NZ_JBBEOG010000007.1"/>
</dbReference>
<name>A0ABW0GMF7_9MICO</name>
<evidence type="ECO:0000313" key="2">
    <source>
        <dbReference type="EMBL" id="MFC5381128.1"/>
    </source>
</evidence>
<dbReference type="SUPFAM" id="SSF52255">
    <property type="entry name" value="N5-CAIR mutase (phosphoribosylaminoimidazole carboxylase, PurE)"/>
    <property type="match status" value="1"/>
</dbReference>
<dbReference type="PANTHER" id="PTHR43064">
    <property type="entry name" value="PHOSPHORIBOSYLAMINOIMIDAZOLE CARBOXYLASE-RELATED"/>
    <property type="match status" value="1"/>
</dbReference>
<dbReference type="Proteomes" id="UP001596122">
    <property type="component" value="Unassembled WGS sequence"/>
</dbReference>